<comment type="subcellular location">
    <subcellularLocation>
        <location evidence="1">Nucleus</location>
    </subcellularLocation>
</comment>
<feature type="compositionally biased region" description="Polar residues" evidence="4">
    <location>
        <begin position="315"/>
        <end position="328"/>
    </location>
</feature>
<dbReference type="GO" id="GO:0005634">
    <property type="term" value="C:nucleus"/>
    <property type="evidence" value="ECO:0007669"/>
    <property type="project" value="UniProtKB-SubCell"/>
</dbReference>
<evidence type="ECO:0000256" key="4">
    <source>
        <dbReference type="SAM" id="MobiDB-lite"/>
    </source>
</evidence>
<evidence type="ECO:0000313" key="6">
    <source>
        <dbReference type="RefSeq" id="XP_024941362.1"/>
    </source>
</evidence>
<feature type="region of interest" description="Disordered" evidence="4">
    <location>
        <begin position="1"/>
        <end position="76"/>
    </location>
</feature>
<accession>A0AAJ7W2A4</accession>
<gene>
    <name evidence="6" type="primary">LOC107268271</name>
</gene>
<dbReference type="GO" id="GO:0000981">
    <property type="term" value="F:DNA-binding transcription factor activity, RNA polymerase II-specific"/>
    <property type="evidence" value="ECO:0007669"/>
    <property type="project" value="TreeGrafter"/>
</dbReference>
<dbReference type="RefSeq" id="XP_024941362.1">
    <property type="nucleotide sequence ID" value="XM_025085594.1"/>
</dbReference>
<feature type="compositionally biased region" description="Polar residues" evidence="4">
    <location>
        <begin position="49"/>
        <end position="76"/>
    </location>
</feature>
<keyword evidence="3" id="KW-0539">Nucleus</keyword>
<sequence>MKKLSKNGYTQKSAKKSKSLSFSRSPKNKITSYIKTSRKSVLKEDSDKPSISNSVENDVDQTGTKNNLMNTFDNNSNVGIERRTESNTIGMVKSSTENLTNTSAIELKDKYHSTFNRNHLKQTNLLAENTQLKVSIPDLSIEKGLCNKLETTFENSDPSNQDSDKYDNGLFTKNSKINSTLRCSPRLSSMTKDDVQIQITPNKCESVSPNVVGSIKHEPRSRSGSFNNEYEKINCDIINMIHDMPCQDDINKNDILELESFEAIEMVHDFDSMMEFDDVKISVFQSPIASTKSVKYSKKQSVEKCRKNGSDNESENNYTSMEESPTSHRQNKKEINEKTILEELKAIKQHQDISEEKQQKLKMLTVELTHEVPEQHKVEILAGTHAPTLAERKIMRSFARMKRGPYTTEEDTIILENWQEFCELHDWDPKDVKPFLFMSYKPSVFYLPDFEDRKKFVQFLAKDLPHRTLCSIYYRFRNLHQKFKNDRYTKSEDKKILAYLGNGSILYSGNHKKYAELALLLNRNRASIFRRYRLLLKKSSTLPKTNVRWTLPLIEDFINELLRVTKVQDVKYLKDVEIPVLIWKKVALKLNIYFDVLKHFWRNQLHMQLFCEEPIYMNDIKVKLIEYLYGKGLAHKSEFNWTKIGKYFDGMHTSHLSRIFKTLLERVPRGSSDNLWGECSNLILYFILTCTIFKYDIDHVFRVITEAIEYLYEVHIPKIRNAPFDRMLPRISFENGKAKLIDKKPKE</sequence>
<reference evidence="6" key="1">
    <citation type="submission" date="2025-08" db="UniProtKB">
        <authorList>
            <consortium name="RefSeq"/>
        </authorList>
    </citation>
    <scope>IDENTIFICATION</scope>
</reference>
<name>A0AAJ7W2A4_CEPCN</name>
<feature type="region of interest" description="Disordered" evidence="4">
    <location>
        <begin position="299"/>
        <end position="333"/>
    </location>
</feature>
<organism evidence="5 6">
    <name type="scientific">Cephus cinctus</name>
    <name type="common">Wheat stem sawfly</name>
    <dbReference type="NCBI Taxonomy" id="211228"/>
    <lineage>
        <taxon>Eukaryota</taxon>
        <taxon>Metazoa</taxon>
        <taxon>Ecdysozoa</taxon>
        <taxon>Arthropoda</taxon>
        <taxon>Hexapoda</taxon>
        <taxon>Insecta</taxon>
        <taxon>Pterygota</taxon>
        <taxon>Neoptera</taxon>
        <taxon>Endopterygota</taxon>
        <taxon>Hymenoptera</taxon>
        <taxon>Cephoidea</taxon>
        <taxon>Cephidae</taxon>
        <taxon>Cephus</taxon>
    </lineage>
</organism>
<protein>
    <submittedName>
        <fullName evidence="6">Uncharacterized protein LOC107268271 isoform X1</fullName>
    </submittedName>
</protein>
<dbReference type="InterPro" id="IPR051651">
    <property type="entry name" value="DMTF1_DNA-bind_reg"/>
</dbReference>
<dbReference type="Proteomes" id="UP000694920">
    <property type="component" value="Unplaced"/>
</dbReference>
<feature type="compositionally biased region" description="Basic and acidic residues" evidence="4">
    <location>
        <begin position="300"/>
        <end position="310"/>
    </location>
</feature>
<evidence type="ECO:0000256" key="1">
    <source>
        <dbReference type="ARBA" id="ARBA00004123"/>
    </source>
</evidence>
<keyword evidence="5" id="KW-1185">Reference proteome</keyword>
<dbReference type="GO" id="GO:0000978">
    <property type="term" value="F:RNA polymerase II cis-regulatory region sequence-specific DNA binding"/>
    <property type="evidence" value="ECO:0007669"/>
    <property type="project" value="TreeGrafter"/>
</dbReference>
<proteinExistence type="predicted"/>
<dbReference type="AlphaFoldDB" id="A0AAJ7W2A4"/>
<evidence type="ECO:0000313" key="5">
    <source>
        <dbReference type="Proteomes" id="UP000694920"/>
    </source>
</evidence>
<keyword evidence="2" id="KW-0238">DNA-binding</keyword>
<dbReference type="GeneID" id="107268271"/>
<dbReference type="PANTHER" id="PTHR46380:SF2">
    <property type="entry name" value="CYCLIN-D-BINDING MYB-LIKE TRANSCRIPTION FACTOR 1"/>
    <property type="match status" value="1"/>
</dbReference>
<evidence type="ECO:0000256" key="2">
    <source>
        <dbReference type="ARBA" id="ARBA00023125"/>
    </source>
</evidence>
<dbReference type="PANTHER" id="PTHR46380">
    <property type="entry name" value="CYCLIN-D-BINDING MYB-LIKE TRANSCRIPTION FACTOR 1"/>
    <property type="match status" value="1"/>
</dbReference>
<evidence type="ECO:0000256" key="3">
    <source>
        <dbReference type="ARBA" id="ARBA00023242"/>
    </source>
</evidence>